<evidence type="ECO:0000313" key="2">
    <source>
        <dbReference type="EMBL" id="MEQ2385486.1"/>
    </source>
</evidence>
<feature type="compositionally biased region" description="Basic and acidic residues" evidence="1">
    <location>
        <begin position="12"/>
        <end position="25"/>
    </location>
</feature>
<organism evidence="2 3">
    <name type="scientific">Faecalibacterium intestinale</name>
    <dbReference type="NCBI Taxonomy" id="3133155"/>
    <lineage>
        <taxon>Bacteria</taxon>
        <taxon>Bacillati</taxon>
        <taxon>Bacillota</taxon>
        <taxon>Clostridia</taxon>
        <taxon>Eubacteriales</taxon>
        <taxon>Oscillospiraceae</taxon>
        <taxon>Faecalibacterium</taxon>
    </lineage>
</organism>
<accession>A0ABV1C1M7</accession>
<sequence length="253" mass="29523">MEKNTSNYKFLNAKDRAAERKRSSSVMDTDRYHYKTAPHVQTGKRKRDSDGFFTPYAMFRPYSGTGLLCAIFGETPARKTSDLRVTQDMLAKEAYEHEIELLMCQAKAYELQFHKRFCAEDRAEECYAKAVAAGKHPDAPKLTAEDTKQTILDAVTWRFDWIQQNKRKCYRFAEILIDAKEHRLVTDREENFVDLFVRNAALMPEPNRKLIDCMYEVAWYSIYMFKYGLDGQKVPAPWYDTKENDSGKGRVND</sequence>
<dbReference type="Proteomes" id="UP001465119">
    <property type="component" value="Unassembled WGS sequence"/>
</dbReference>
<comment type="caution">
    <text evidence="2">The sequence shown here is derived from an EMBL/GenBank/DDBJ whole genome shotgun (WGS) entry which is preliminary data.</text>
</comment>
<dbReference type="RefSeq" id="WP_349186120.1">
    <property type="nucleotide sequence ID" value="NZ_JBBMEN010000005.1"/>
</dbReference>
<gene>
    <name evidence="2" type="ORF">WMO20_05990</name>
</gene>
<protein>
    <submittedName>
        <fullName evidence="2">Uncharacterized protein</fullName>
    </submittedName>
</protein>
<name>A0ABV1C1M7_9FIRM</name>
<reference evidence="2 3" key="1">
    <citation type="submission" date="2024-03" db="EMBL/GenBank/DDBJ databases">
        <title>Human intestinal bacterial collection.</title>
        <authorList>
            <person name="Pauvert C."/>
            <person name="Hitch T.C.A."/>
            <person name="Clavel T."/>
        </authorList>
    </citation>
    <scope>NUCLEOTIDE SEQUENCE [LARGE SCALE GENOMIC DNA]</scope>
    <source>
        <strain evidence="2 3">CLA-AA-H281</strain>
    </source>
</reference>
<keyword evidence="3" id="KW-1185">Reference proteome</keyword>
<proteinExistence type="predicted"/>
<evidence type="ECO:0000256" key="1">
    <source>
        <dbReference type="SAM" id="MobiDB-lite"/>
    </source>
</evidence>
<evidence type="ECO:0000313" key="3">
    <source>
        <dbReference type="Proteomes" id="UP001465119"/>
    </source>
</evidence>
<feature type="region of interest" description="Disordered" evidence="1">
    <location>
        <begin position="1"/>
        <end position="25"/>
    </location>
</feature>
<dbReference type="EMBL" id="JBBMEN010000005">
    <property type="protein sequence ID" value="MEQ2385486.1"/>
    <property type="molecule type" value="Genomic_DNA"/>
</dbReference>